<dbReference type="Proteomes" id="UP000267096">
    <property type="component" value="Unassembled WGS sequence"/>
</dbReference>
<keyword evidence="1" id="KW-0433">Leucine-rich repeat</keyword>
<reference evidence="5 6" key="2">
    <citation type="submission" date="2018-11" db="EMBL/GenBank/DDBJ databases">
        <authorList>
            <consortium name="Pathogen Informatics"/>
        </authorList>
    </citation>
    <scope>NUCLEOTIDE SEQUENCE [LARGE SCALE GENOMIC DNA]</scope>
</reference>
<dbReference type="Gene3D" id="3.80.10.10">
    <property type="entry name" value="Ribonuclease Inhibitor"/>
    <property type="match status" value="1"/>
</dbReference>
<dbReference type="Pfam" id="PF13855">
    <property type="entry name" value="LRR_8"/>
    <property type="match status" value="1"/>
</dbReference>
<dbReference type="InterPro" id="IPR000372">
    <property type="entry name" value="LRRNT"/>
</dbReference>
<dbReference type="AlphaFoldDB" id="A0A0M3JWQ7"/>
<organism evidence="7">
    <name type="scientific">Anisakis simplex</name>
    <name type="common">Herring worm</name>
    <dbReference type="NCBI Taxonomy" id="6269"/>
    <lineage>
        <taxon>Eukaryota</taxon>
        <taxon>Metazoa</taxon>
        <taxon>Ecdysozoa</taxon>
        <taxon>Nematoda</taxon>
        <taxon>Chromadorea</taxon>
        <taxon>Rhabditida</taxon>
        <taxon>Spirurina</taxon>
        <taxon>Ascaridomorpha</taxon>
        <taxon>Ascaridoidea</taxon>
        <taxon>Anisakidae</taxon>
        <taxon>Anisakis</taxon>
        <taxon>Anisakis simplex complex</taxon>
    </lineage>
</organism>
<keyword evidence="2" id="KW-0732">Signal</keyword>
<dbReference type="SMART" id="SM00013">
    <property type="entry name" value="LRRNT"/>
    <property type="match status" value="1"/>
</dbReference>
<evidence type="ECO:0000313" key="7">
    <source>
        <dbReference type="WBParaSite" id="ASIM_0001273201-mRNA-1"/>
    </source>
</evidence>
<dbReference type="Pfam" id="PF01462">
    <property type="entry name" value="LRRNT"/>
    <property type="match status" value="1"/>
</dbReference>
<evidence type="ECO:0000313" key="5">
    <source>
        <dbReference type="EMBL" id="VDK46805.1"/>
    </source>
</evidence>
<sequence length="132" mass="14929">MFDMQSEGGRKAVQRQEAGLCWPLRDGYKRSPHQMLLLLGVLVLFVPVTVPCPQSCSCSQTTVICTGQGLTRIPIGIPTDTQRLDLQENKISVVRRDDLAALRQLKILQLMDNQIHMIEENAFDNLLQLERL</sequence>
<keyword evidence="3" id="KW-0677">Repeat</keyword>
<dbReference type="SUPFAM" id="SSF52058">
    <property type="entry name" value="L domain-like"/>
    <property type="match status" value="1"/>
</dbReference>
<reference evidence="7" key="1">
    <citation type="submission" date="2017-02" db="UniProtKB">
        <authorList>
            <consortium name="WormBaseParasite"/>
        </authorList>
    </citation>
    <scope>IDENTIFICATION</scope>
</reference>
<dbReference type="OrthoDB" id="5867243at2759"/>
<dbReference type="InterPro" id="IPR001611">
    <property type="entry name" value="Leu-rich_rpt"/>
</dbReference>
<evidence type="ECO:0000256" key="3">
    <source>
        <dbReference type="ARBA" id="ARBA00022737"/>
    </source>
</evidence>
<proteinExistence type="predicted"/>
<name>A0A0M3JWQ7_ANISI</name>
<dbReference type="GO" id="GO:0005886">
    <property type="term" value="C:plasma membrane"/>
    <property type="evidence" value="ECO:0007669"/>
    <property type="project" value="TreeGrafter"/>
</dbReference>
<dbReference type="PANTHER" id="PTHR24369">
    <property type="entry name" value="ANTIGEN BSP, PUTATIVE-RELATED"/>
    <property type="match status" value="1"/>
</dbReference>
<evidence type="ECO:0000256" key="2">
    <source>
        <dbReference type="ARBA" id="ARBA00022729"/>
    </source>
</evidence>
<dbReference type="PANTHER" id="PTHR24369:SF210">
    <property type="entry name" value="CHAOPTIN-RELATED"/>
    <property type="match status" value="1"/>
</dbReference>
<feature type="domain" description="LRRNT" evidence="4">
    <location>
        <begin position="51"/>
        <end position="83"/>
    </location>
</feature>
<evidence type="ECO:0000313" key="6">
    <source>
        <dbReference type="Proteomes" id="UP000267096"/>
    </source>
</evidence>
<dbReference type="InterPro" id="IPR050541">
    <property type="entry name" value="LRR_TM_domain-containing"/>
</dbReference>
<dbReference type="WBParaSite" id="ASIM_0001273201-mRNA-1">
    <property type="protein sequence ID" value="ASIM_0001273201-mRNA-1"/>
    <property type="gene ID" value="ASIM_0001273201"/>
</dbReference>
<gene>
    <name evidence="5" type="ORF">ASIM_LOCUS12198</name>
</gene>
<protein>
    <submittedName>
        <fullName evidence="7">LRRNT domain-containing protein</fullName>
    </submittedName>
</protein>
<dbReference type="EMBL" id="UYRR01031150">
    <property type="protein sequence ID" value="VDK46805.1"/>
    <property type="molecule type" value="Genomic_DNA"/>
</dbReference>
<accession>A0A0M3JWQ7</accession>
<evidence type="ECO:0000256" key="1">
    <source>
        <dbReference type="ARBA" id="ARBA00022614"/>
    </source>
</evidence>
<dbReference type="InterPro" id="IPR032675">
    <property type="entry name" value="LRR_dom_sf"/>
</dbReference>
<evidence type="ECO:0000259" key="4">
    <source>
        <dbReference type="SMART" id="SM00013"/>
    </source>
</evidence>
<keyword evidence="6" id="KW-1185">Reference proteome</keyword>